<dbReference type="FunFam" id="3.30.70.270:FF:000001">
    <property type="entry name" value="Diguanylate cyclase domain protein"/>
    <property type="match status" value="1"/>
</dbReference>
<dbReference type="GO" id="GO:1902201">
    <property type="term" value="P:negative regulation of bacterial-type flagellum-dependent cell motility"/>
    <property type="evidence" value="ECO:0007669"/>
    <property type="project" value="TreeGrafter"/>
</dbReference>
<dbReference type="AlphaFoldDB" id="A0A2G1QRJ2"/>
<comment type="caution">
    <text evidence="3">Lacks conserved residue(s) required for the propagation of feature annotation.</text>
</comment>
<dbReference type="Proteomes" id="UP000221168">
    <property type="component" value="Unassembled WGS sequence"/>
</dbReference>
<sequence length="461" mass="51513">MTARILVVDDIPANVRLLEARLLAEYFEVFTAANGEEALALVEAERIDVILLDIMMPGIDGFEVCRRLKADPQTAQIPVVMVTALDQPADRVKGLQCGADDFLTKPVNDLQLITRVKSLVRLKSLSDELRLRAATTRDIGIDELLNSRIAAEDARRPEFLLIDERASSAARLQAVLGDMGNVTHASDPQSGFFDAVNKPFDVIVISTLFSDFDPLRLCSHLRSVDHTRFTPIILVAEADQDEMVTRGLEIGINDYVTRPVEPQEFKARLKTQIRRKRYNDGLRASITQTIEMAVTDPLTGMHNRRYLDTHLERLFERARNRGRPLSIMMTDLDRFKLVNDTYGHDAGDAVIREFARRIRRHVRGADLACRYGGEEFAIIMPDTPADIAHKVAERLRSQIEATAFEIGNGREIDVTVSIGVASLRGSDEDPAQIMKRADEALYEAKNTGRNRVVAHASSEAA</sequence>
<dbReference type="GO" id="GO:0000160">
    <property type="term" value="P:phosphorelay signal transduction system"/>
    <property type="evidence" value="ECO:0007669"/>
    <property type="project" value="InterPro"/>
</dbReference>
<dbReference type="InterPro" id="IPR001789">
    <property type="entry name" value="Sig_transdc_resp-reg_receiver"/>
</dbReference>
<comment type="caution">
    <text evidence="6">The sequence shown here is derived from an EMBL/GenBank/DDBJ whole genome shotgun (WGS) entry which is preliminary data.</text>
</comment>
<accession>A0A2G1QRJ2</accession>
<evidence type="ECO:0000259" key="5">
    <source>
        <dbReference type="PROSITE" id="PS50887"/>
    </source>
</evidence>
<dbReference type="GO" id="GO:0043709">
    <property type="term" value="P:cell adhesion involved in single-species biofilm formation"/>
    <property type="evidence" value="ECO:0007669"/>
    <property type="project" value="TreeGrafter"/>
</dbReference>
<dbReference type="CDD" id="cd17538">
    <property type="entry name" value="REC_D1_PleD-like"/>
    <property type="match status" value="1"/>
</dbReference>
<dbReference type="SUPFAM" id="SSF52172">
    <property type="entry name" value="CheY-like"/>
    <property type="match status" value="2"/>
</dbReference>
<dbReference type="Gene3D" id="3.30.70.270">
    <property type="match status" value="1"/>
</dbReference>
<dbReference type="Pfam" id="PF00990">
    <property type="entry name" value="GGDEF"/>
    <property type="match status" value="1"/>
</dbReference>
<organism evidence="6 7">
    <name type="scientific">Zhengella mangrovi</name>
    <dbReference type="NCBI Taxonomy" id="1982044"/>
    <lineage>
        <taxon>Bacteria</taxon>
        <taxon>Pseudomonadati</taxon>
        <taxon>Pseudomonadota</taxon>
        <taxon>Alphaproteobacteria</taxon>
        <taxon>Hyphomicrobiales</taxon>
        <taxon>Notoacmeibacteraceae</taxon>
        <taxon>Zhengella</taxon>
    </lineage>
</organism>
<feature type="modified residue" description="4-aspartylphosphate" evidence="3">
    <location>
        <position position="53"/>
    </location>
</feature>
<feature type="domain" description="Response regulatory" evidence="4">
    <location>
        <begin position="158"/>
        <end position="273"/>
    </location>
</feature>
<feature type="domain" description="Response regulatory" evidence="4">
    <location>
        <begin position="4"/>
        <end position="120"/>
    </location>
</feature>
<evidence type="ECO:0000256" key="3">
    <source>
        <dbReference type="PROSITE-ProRule" id="PRU00169"/>
    </source>
</evidence>
<keyword evidence="3" id="KW-0597">Phosphoprotein</keyword>
<dbReference type="FunFam" id="3.40.50.2300:FF:000574">
    <property type="entry name" value="Response regulator PleD"/>
    <property type="match status" value="1"/>
</dbReference>
<dbReference type="SUPFAM" id="SSF55073">
    <property type="entry name" value="Nucleotide cyclase"/>
    <property type="match status" value="1"/>
</dbReference>
<dbReference type="PROSITE" id="PS50887">
    <property type="entry name" value="GGDEF"/>
    <property type="match status" value="1"/>
</dbReference>
<dbReference type="PROSITE" id="PS50110">
    <property type="entry name" value="RESPONSE_REGULATORY"/>
    <property type="match status" value="2"/>
</dbReference>
<keyword evidence="7" id="KW-1185">Reference proteome</keyword>
<reference evidence="6 7" key="1">
    <citation type="submission" date="2017-10" db="EMBL/GenBank/DDBJ databases">
        <title>Sedimentibacterium mangrovi gen. nov., sp. nov., a novel member of family Phyllobacteriacea isolated from mangrove sediment.</title>
        <authorList>
            <person name="Liao H."/>
            <person name="Tian Y."/>
        </authorList>
    </citation>
    <scope>NUCLEOTIDE SEQUENCE [LARGE SCALE GENOMIC DNA]</scope>
    <source>
        <strain evidence="6 7">X9-2-2</strain>
    </source>
</reference>
<dbReference type="InterPro" id="IPR043128">
    <property type="entry name" value="Rev_trsase/Diguanyl_cyclase"/>
</dbReference>
<protein>
    <recommendedName>
        <fullName evidence="1">diguanylate cyclase</fullName>
        <ecNumber evidence="1">2.7.7.65</ecNumber>
    </recommendedName>
</protein>
<dbReference type="NCBIfam" id="NF007135">
    <property type="entry name" value="PRK09581.1"/>
    <property type="match status" value="1"/>
</dbReference>
<evidence type="ECO:0000259" key="4">
    <source>
        <dbReference type="PROSITE" id="PS50110"/>
    </source>
</evidence>
<dbReference type="CDD" id="cd01949">
    <property type="entry name" value="GGDEF"/>
    <property type="match status" value="1"/>
</dbReference>
<dbReference type="GO" id="GO:0052621">
    <property type="term" value="F:diguanylate cyclase activity"/>
    <property type="evidence" value="ECO:0007669"/>
    <property type="project" value="UniProtKB-EC"/>
</dbReference>
<dbReference type="InterPro" id="IPR000160">
    <property type="entry name" value="GGDEF_dom"/>
</dbReference>
<dbReference type="PANTHER" id="PTHR45138">
    <property type="entry name" value="REGULATORY COMPONENTS OF SENSORY TRANSDUCTION SYSTEM"/>
    <property type="match status" value="1"/>
</dbReference>
<dbReference type="NCBIfam" id="TIGR00254">
    <property type="entry name" value="GGDEF"/>
    <property type="match status" value="1"/>
</dbReference>
<dbReference type="RefSeq" id="WP_099304651.1">
    <property type="nucleotide sequence ID" value="NZ_PDVP01000002.1"/>
</dbReference>
<evidence type="ECO:0000313" key="7">
    <source>
        <dbReference type="Proteomes" id="UP000221168"/>
    </source>
</evidence>
<dbReference type="GO" id="GO:0005886">
    <property type="term" value="C:plasma membrane"/>
    <property type="evidence" value="ECO:0007669"/>
    <property type="project" value="TreeGrafter"/>
</dbReference>
<name>A0A2G1QRJ2_9HYPH</name>
<dbReference type="Gene3D" id="3.40.50.2300">
    <property type="match status" value="1"/>
</dbReference>
<evidence type="ECO:0000313" key="6">
    <source>
        <dbReference type="EMBL" id="PHP68125.1"/>
    </source>
</evidence>
<dbReference type="InterPro" id="IPR050469">
    <property type="entry name" value="Diguanylate_Cyclase"/>
</dbReference>
<evidence type="ECO:0000256" key="1">
    <source>
        <dbReference type="ARBA" id="ARBA00012528"/>
    </source>
</evidence>
<dbReference type="InterPro" id="IPR029787">
    <property type="entry name" value="Nucleotide_cyclase"/>
</dbReference>
<dbReference type="Pfam" id="PF00072">
    <property type="entry name" value="Response_reg"/>
    <property type="match status" value="2"/>
</dbReference>
<dbReference type="SMART" id="SM00448">
    <property type="entry name" value="REC"/>
    <property type="match status" value="2"/>
</dbReference>
<evidence type="ECO:0000256" key="2">
    <source>
        <dbReference type="ARBA" id="ARBA00034247"/>
    </source>
</evidence>
<dbReference type="EMBL" id="PDVP01000002">
    <property type="protein sequence ID" value="PHP68125.1"/>
    <property type="molecule type" value="Genomic_DNA"/>
</dbReference>
<comment type="catalytic activity">
    <reaction evidence="2">
        <text>2 GTP = 3',3'-c-di-GMP + 2 diphosphate</text>
        <dbReference type="Rhea" id="RHEA:24898"/>
        <dbReference type="ChEBI" id="CHEBI:33019"/>
        <dbReference type="ChEBI" id="CHEBI:37565"/>
        <dbReference type="ChEBI" id="CHEBI:58805"/>
        <dbReference type="EC" id="2.7.7.65"/>
    </reaction>
</comment>
<dbReference type="InterPro" id="IPR011006">
    <property type="entry name" value="CheY-like_superfamily"/>
</dbReference>
<dbReference type="OrthoDB" id="9812260at2"/>
<dbReference type="SMART" id="SM00267">
    <property type="entry name" value="GGDEF"/>
    <property type="match status" value="1"/>
</dbReference>
<proteinExistence type="predicted"/>
<dbReference type="Gene3D" id="6.10.250.690">
    <property type="match status" value="1"/>
</dbReference>
<dbReference type="PANTHER" id="PTHR45138:SF9">
    <property type="entry name" value="DIGUANYLATE CYCLASE DGCM-RELATED"/>
    <property type="match status" value="1"/>
</dbReference>
<gene>
    <name evidence="6" type="ORF">CSC94_05560</name>
</gene>
<dbReference type="EC" id="2.7.7.65" evidence="1"/>
<feature type="domain" description="GGDEF" evidence="5">
    <location>
        <begin position="323"/>
        <end position="457"/>
    </location>
</feature>